<organism evidence="1 2">
    <name type="scientific">Mycobacterium heckeshornense</name>
    <dbReference type="NCBI Taxonomy" id="110505"/>
    <lineage>
        <taxon>Bacteria</taxon>
        <taxon>Bacillati</taxon>
        <taxon>Actinomycetota</taxon>
        <taxon>Actinomycetes</taxon>
        <taxon>Mycobacteriales</taxon>
        <taxon>Mycobacteriaceae</taxon>
        <taxon>Mycobacterium</taxon>
    </lineage>
</organism>
<gene>
    <name evidence="1" type="ORF">MHEC_07750</name>
</gene>
<accession>A0A2I3EY13</accession>
<reference evidence="1 2" key="1">
    <citation type="submission" date="2020-12" db="EMBL/GenBank/DDBJ databases">
        <title>Complete genome sequence of Mycobacterium heckeshornense JCM 15655T, closely related to a pathogenic non-tuberculous mycobacterial species Mycobacterium xenopi.</title>
        <authorList>
            <person name="Yoshida M."/>
            <person name="Fukano H."/>
            <person name="Asakura T."/>
            <person name="Suzuki M."/>
            <person name="Hoshino Y."/>
        </authorList>
    </citation>
    <scope>NUCLEOTIDE SEQUENCE [LARGE SCALE GENOMIC DNA]</scope>
    <source>
        <strain evidence="1 2">JCM 15655</strain>
    </source>
</reference>
<proteinExistence type="predicted"/>
<name>A0A2I3EY13_9MYCO</name>
<dbReference type="InterPro" id="IPR055580">
    <property type="entry name" value="DUF7156"/>
</dbReference>
<evidence type="ECO:0000313" key="1">
    <source>
        <dbReference type="EMBL" id="BCO34342.1"/>
    </source>
</evidence>
<protein>
    <submittedName>
        <fullName evidence="1">Uncharacterized protein</fullName>
    </submittedName>
</protein>
<dbReference type="AlphaFoldDB" id="A0A2I3EY13"/>
<dbReference type="EMBL" id="AP024237">
    <property type="protein sequence ID" value="BCO34342.1"/>
    <property type="molecule type" value="Genomic_DNA"/>
</dbReference>
<dbReference type="Proteomes" id="UP000595446">
    <property type="component" value="Chromosome"/>
</dbReference>
<evidence type="ECO:0000313" key="2">
    <source>
        <dbReference type="Proteomes" id="UP000595446"/>
    </source>
</evidence>
<dbReference type="STRING" id="110505.ACT16_02530"/>
<dbReference type="RefSeq" id="WP_048889927.1">
    <property type="nucleotide sequence ID" value="NZ_JACKTA010000102.1"/>
</dbReference>
<keyword evidence="2" id="KW-1185">Reference proteome</keyword>
<sequence>MQGSQDYKRASMKDMPVEFFLPPATNAALWAETAKLVVGCMAFILMLASIVTFTQGIVIKV</sequence>
<dbReference type="Pfam" id="PF23711">
    <property type="entry name" value="DUF7156"/>
    <property type="match status" value="1"/>
</dbReference>